<keyword evidence="1" id="KW-0472">Membrane</keyword>
<accession>A6KUR0</accession>
<keyword evidence="1" id="KW-0812">Transmembrane</keyword>
<evidence type="ECO:0000256" key="1">
    <source>
        <dbReference type="SAM" id="Phobius"/>
    </source>
</evidence>
<keyword evidence="1" id="KW-1133">Transmembrane helix</keyword>
<evidence type="ECO:0000313" key="2">
    <source>
        <dbReference type="EMBL" id="EDL83945.1"/>
    </source>
</evidence>
<protein>
    <submittedName>
        <fullName evidence="2">RCG53360, isoform CRA_b</fullName>
    </submittedName>
</protein>
<gene>
    <name evidence="2" type="ORF">rCG_53360</name>
</gene>
<dbReference type="Proteomes" id="UP000234681">
    <property type="component" value="Unassembled WGS sequence"/>
</dbReference>
<feature type="transmembrane region" description="Helical" evidence="1">
    <location>
        <begin position="6"/>
        <end position="26"/>
    </location>
</feature>
<organism evidence="2 3">
    <name type="scientific">Rattus norvegicus</name>
    <name type="common">Rat</name>
    <dbReference type="NCBI Taxonomy" id="10116"/>
    <lineage>
        <taxon>Eukaryota</taxon>
        <taxon>Metazoa</taxon>
        <taxon>Chordata</taxon>
        <taxon>Craniata</taxon>
        <taxon>Vertebrata</taxon>
        <taxon>Euteleostomi</taxon>
        <taxon>Mammalia</taxon>
        <taxon>Eutheria</taxon>
        <taxon>Euarchontoglires</taxon>
        <taxon>Glires</taxon>
        <taxon>Rodentia</taxon>
        <taxon>Myomorpha</taxon>
        <taxon>Muroidea</taxon>
        <taxon>Muridae</taxon>
        <taxon>Murinae</taxon>
        <taxon>Rattus</taxon>
    </lineage>
</organism>
<proteinExistence type="predicted"/>
<dbReference type="AlphaFoldDB" id="A6KUR0"/>
<sequence length="31" mass="3606">MIVKESTFHMLSQNLILISFIILNLANKNYP</sequence>
<reference evidence="3" key="1">
    <citation type="submission" date="2005-06" db="EMBL/GenBank/DDBJ databases">
        <authorList>
            <person name="Mural R.J."/>
            <person name="Li P.W."/>
            <person name="Adams M.D."/>
            <person name="Amanatides P.G."/>
            <person name="Baden-Tillson H."/>
            <person name="Barnstead M."/>
            <person name="Chin S.H."/>
            <person name="Dew I."/>
            <person name="Evans C.A."/>
            <person name="Ferriera S."/>
            <person name="Flanigan M."/>
            <person name="Fosler C."/>
            <person name="Glodek A."/>
            <person name="Gu Z."/>
            <person name="Holt R.A."/>
            <person name="Jennings D."/>
            <person name="Kraft C.L."/>
            <person name="Lu F."/>
            <person name="Nguyen T."/>
            <person name="Nusskern D.R."/>
            <person name="Pfannkoch C.M."/>
            <person name="Sitter C."/>
            <person name="Sutton G.G."/>
            <person name="Venter J.C."/>
            <person name="Wang Z."/>
            <person name="Woodage T."/>
            <person name="Zheng X.H."/>
            <person name="Zhong F."/>
        </authorList>
    </citation>
    <scope>NUCLEOTIDE SEQUENCE [LARGE SCALE GENOMIC DNA]</scope>
    <source>
        <strain>BN</strain>
        <strain evidence="3">Sprague-Dawley</strain>
    </source>
</reference>
<dbReference type="EMBL" id="CH474231">
    <property type="protein sequence ID" value="EDL83945.1"/>
    <property type="molecule type" value="Genomic_DNA"/>
</dbReference>
<name>A6KUR0_RAT</name>
<evidence type="ECO:0000313" key="3">
    <source>
        <dbReference type="Proteomes" id="UP000234681"/>
    </source>
</evidence>